<protein>
    <submittedName>
        <fullName evidence="3">Uncharacterized protein</fullName>
    </submittedName>
</protein>
<evidence type="ECO:0000256" key="1">
    <source>
        <dbReference type="SAM" id="MobiDB-lite"/>
    </source>
</evidence>
<feature type="transmembrane region" description="Helical" evidence="2">
    <location>
        <begin position="358"/>
        <end position="379"/>
    </location>
</feature>
<evidence type="ECO:0000256" key="2">
    <source>
        <dbReference type="SAM" id="Phobius"/>
    </source>
</evidence>
<keyword evidence="4" id="KW-1185">Reference proteome</keyword>
<dbReference type="AlphaFoldDB" id="A0A2G5U7L2"/>
<dbReference type="SUPFAM" id="SSF81321">
    <property type="entry name" value="Family A G protein-coupled receptor-like"/>
    <property type="match status" value="1"/>
</dbReference>
<name>A0A2G5U7L2_9PELO</name>
<proteinExistence type="predicted"/>
<reference evidence="4" key="1">
    <citation type="submission" date="2017-10" db="EMBL/GenBank/DDBJ databases">
        <title>Rapid genome shrinkage in a self-fertile nematode reveals novel sperm competition proteins.</title>
        <authorList>
            <person name="Yin D."/>
            <person name="Schwarz E.M."/>
            <person name="Thomas C.G."/>
            <person name="Felde R.L."/>
            <person name="Korf I.F."/>
            <person name="Cutter A.D."/>
            <person name="Schartner C.M."/>
            <person name="Ralston E.J."/>
            <person name="Meyer B.J."/>
            <person name="Haag E.S."/>
        </authorList>
    </citation>
    <scope>NUCLEOTIDE SEQUENCE [LARGE SCALE GENOMIC DNA]</scope>
    <source>
        <strain evidence="4">JU1422</strain>
    </source>
</reference>
<keyword evidence="2" id="KW-1133">Transmembrane helix</keyword>
<feature type="transmembrane region" description="Helical" evidence="2">
    <location>
        <begin position="161"/>
        <end position="187"/>
    </location>
</feature>
<feature type="transmembrane region" description="Helical" evidence="2">
    <location>
        <begin position="273"/>
        <end position="298"/>
    </location>
</feature>
<dbReference type="InterPro" id="IPR019428">
    <property type="entry name" value="7TM_GPCR_serpentine_rcpt_Str"/>
</dbReference>
<organism evidence="3 4">
    <name type="scientific">Caenorhabditis nigoni</name>
    <dbReference type="NCBI Taxonomy" id="1611254"/>
    <lineage>
        <taxon>Eukaryota</taxon>
        <taxon>Metazoa</taxon>
        <taxon>Ecdysozoa</taxon>
        <taxon>Nematoda</taxon>
        <taxon>Chromadorea</taxon>
        <taxon>Rhabditida</taxon>
        <taxon>Rhabditina</taxon>
        <taxon>Rhabditomorpha</taxon>
        <taxon>Rhabditoidea</taxon>
        <taxon>Rhabditidae</taxon>
        <taxon>Peloderinae</taxon>
        <taxon>Caenorhabditis</taxon>
    </lineage>
</organism>
<dbReference type="GO" id="GO:0005886">
    <property type="term" value="C:plasma membrane"/>
    <property type="evidence" value="ECO:0007669"/>
    <property type="project" value="TreeGrafter"/>
</dbReference>
<dbReference type="GO" id="GO:0042048">
    <property type="term" value="P:olfactory behavior"/>
    <property type="evidence" value="ECO:0007669"/>
    <property type="project" value="TreeGrafter"/>
</dbReference>
<sequence length="431" mass="48361">MLTSLNRCISPAPAPAPEPVPVPVPVEQPPPPPPVEQAPPPPPPAPVAEAPQAQPEPPAPADPEPKLPSSRSRSDLAGGSQRLKSGPNPMQSNSFYNLRSESDGFNSRGKEMGNYKYLMAWFTIHSMFYSTVTFITHMGFHIHGTTMMMFTVRNTFGMPRIGIWILFGICSICAGCVLLILCIQFVYRYFAMSHSNKLKYFTGWRRLYFVFFTLFVSIIYGACGFVGINSTPEKDLRIRQAMAEAYQVSPDDVNYMGIEYFERTETNDILLNWLSIGAASAINCYFCTAMTIILYCGIKTYKKVCNKTAHLSNFMYIQRQLFIALLVQTLTPTVFIFIPCMIFYVVPLFEYPMGVDSNIVSISLVTYPIVDPIGVMLIIKNYRIFLKNIFTIKSLCPSCKTTSASQPEGNLFQVKPFSENQGSLRFNSIQN</sequence>
<dbReference type="STRING" id="1611254.A0A2G5U7L2"/>
<evidence type="ECO:0000313" key="3">
    <source>
        <dbReference type="EMBL" id="PIC35351.1"/>
    </source>
</evidence>
<keyword evidence="2" id="KW-0472">Membrane</keyword>
<dbReference type="Proteomes" id="UP000230233">
    <property type="component" value="Chromosome IV"/>
</dbReference>
<accession>A0A2G5U7L2</accession>
<dbReference type="PANTHER" id="PTHR22943">
    <property type="entry name" value="7-TRANSMEMBRANE DOMAIN RECEPTOR C.ELEGANS"/>
    <property type="match status" value="1"/>
</dbReference>
<feature type="compositionally biased region" description="Pro residues" evidence="1">
    <location>
        <begin position="12"/>
        <end position="46"/>
    </location>
</feature>
<feature type="transmembrane region" description="Helical" evidence="2">
    <location>
        <begin position="118"/>
        <end position="141"/>
    </location>
</feature>
<feature type="compositionally biased region" description="Polar residues" evidence="1">
    <location>
        <begin position="88"/>
        <end position="97"/>
    </location>
</feature>
<comment type="caution">
    <text evidence="3">The sequence shown here is derived from an EMBL/GenBank/DDBJ whole genome shotgun (WGS) entry which is preliminary data.</text>
</comment>
<dbReference type="EMBL" id="PDUG01000004">
    <property type="protein sequence ID" value="PIC35351.1"/>
    <property type="molecule type" value="Genomic_DNA"/>
</dbReference>
<feature type="region of interest" description="Disordered" evidence="1">
    <location>
        <begin position="1"/>
        <end position="97"/>
    </location>
</feature>
<feature type="transmembrane region" description="Helical" evidence="2">
    <location>
        <begin position="321"/>
        <end position="346"/>
    </location>
</feature>
<feature type="transmembrane region" description="Helical" evidence="2">
    <location>
        <begin position="207"/>
        <end position="228"/>
    </location>
</feature>
<evidence type="ECO:0000313" key="4">
    <source>
        <dbReference type="Proteomes" id="UP000230233"/>
    </source>
</evidence>
<dbReference type="PANTHER" id="PTHR22943:SF60">
    <property type="entry name" value="SEVEN TM RECEPTOR"/>
    <property type="match status" value="1"/>
</dbReference>
<keyword evidence="2" id="KW-0812">Transmembrane</keyword>
<dbReference type="Pfam" id="PF10326">
    <property type="entry name" value="7TM_GPCR_Str"/>
    <property type="match status" value="1"/>
</dbReference>
<gene>
    <name evidence="3" type="primary">Cnig_chr_IV.g14737</name>
    <name evidence="3" type="ORF">B9Z55_014737</name>
</gene>
<dbReference type="GO" id="GO:0038022">
    <property type="term" value="F:G protein-coupled olfactory receptor activity"/>
    <property type="evidence" value="ECO:0007669"/>
    <property type="project" value="TreeGrafter"/>
</dbReference>
<dbReference type="OrthoDB" id="5808050at2759"/>